<dbReference type="Pfam" id="PF01497">
    <property type="entry name" value="Peripla_BP_2"/>
    <property type="match status" value="1"/>
</dbReference>
<proteinExistence type="inferred from homology"/>
<reference evidence="4 5" key="1">
    <citation type="submission" date="2020-08" db="EMBL/GenBank/DDBJ databases">
        <title>Sequencing the genomes of 1000 actinobacteria strains.</title>
        <authorList>
            <person name="Klenk H.-P."/>
        </authorList>
    </citation>
    <scope>NUCLEOTIDE SEQUENCE [LARGE SCALE GENOMIC DNA]</scope>
    <source>
        <strain evidence="4 5">DSM 45272</strain>
    </source>
</reference>
<dbReference type="InterPro" id="IPR002491">
    <property type="entry name" value="ABC_transptr_periplasmic_BD"/>
</dbReference>
<dbReference type="Proteomes" id="UP000580861">
    <property type="component" value="Unassembled WGS sequence"/>
</dbReference>
<feature type="domain" description="Fe/B12 periplasmic-binding" evidence="3">
    <location>
        <begin position="95"/>
        <end position="360"/>
    </location>
</feature>
<comment type="similarity">
    <text evidence="1">Belongs to the bacterial solute-binding protein 8 family.</text>
</comment>
<dbReference type="SUPFAM" id="SSF53807">
    <property type="entry name" value="Helical backbone' metal receptor"/>
    <property type="match status" value="1"/>
</dbReference>
<dbReference type="PANTHER" id="PTHR30535">
    <property type="entry name" value="VITAMIN B12-BINDING PROTEIN"/>
    <property type="match status" value="1"/>
</dbReference>
<dbReference type="PROSITE" id="PS51257">
    <property type="entry name" value="PROKAR_LIPOPROTEIN"/>
    <property type="match status" value="1"/>
</dbReference>
<dbReference type="RefSeq" id="WP_184896242.1">
    <property type="nucleotide sequence ID" value="NZ_JACHMX010000001.1"/>
</dbReference>
<protein>
    <submittedName>
        <fullName evidence="4">Iron complex transport system substrate-binding protein</fullName>
    </submittedName>
</protein>
<dbReference type="InterPro" id="IPR050902">
    <property type="entry name" value="ABC_Transporter_SBP"/>
</dbReference>
<keyword evidence="2" id="KW-0732">Signal</keyword>
<comment type="caution">
    <text evidence="4">The sequence shown here is derived from an EMBL/GenBank/DDBJ whole genome shotgun (WGS) entry which is preliminary data.</text>
</comment>
<keyword evidence="5" id="KW-1185">Reference proteome</keyword>
<dbReference type="Gene3D" id="3.40.50.1980">
    <property type="entry name" value="Nitrogenase molybdenum iron protein domain"/>
    <property type="match status" value="2"/>
</dbReference>
<gene>
    <name evidence="4" type="ORF">HDA45_003293</name>
</gene>
<name>A0A841AZD1_9PSEU</name>
<feature type="chain" id="PRO_5032720341" evidence="2">
    <location>
        <begin position="28"/>
        <end position="363"/>
    </location>
</feature>
<evidence type="ECO:0000313" key="4">
    <source>
        <dbReference type="EMBL" id="MBB5853206.1"/>
    </source>
</evidence>
<organism evidence="4 5">
    <name type="scientific">Amycolatopsis umgeniensis</name>
    <dbReference type="NCBI Taxonomy" id="336628"/>
    <lineage>
        <taxon>Bacteria</taxon>
        <taxon>Bacillati</taxon>
        <taxon>Actinomycetota</taxon>
        <taxon>Actinomycetes</taxon>
        <taxon>Pseudonocardiales</taxon>
        <taxon>Pseudonocardiaceae</taxon>
        <taxon>Amycolatopsis</taxon>
    </lineage>
</organism>
<accession>A0A841AZD1</accession>
<dbReference type="EMBL" id="JACHMX010000001">
    <property type="protein sequence ID" value="MBB5853206.1"/>
    <property type="molecule type" value="Genomic_DNA"/>
</dbReference>
<evidence type="ECO:0000259" key="3">
    <source>
        <dbReference type="PROSITE" id="PS50983"/>
    </source>
</evidence>
<evidence type="ECO:0000256" key="1">
    <source>
        <dbReference type="ARBA" id="ARBA00008814"/>
    </source>
</evidence>
<feature type="signal peptide" evidence="2">
    <location>
        <begin position="1"/>
        <end position="27"/>
    </location>
</feature>
<dbReference type="PROSITE" id="PS50983">
    <property type="entry name" value="FE_B12_PBP"/>
    <property type="match status" value="1"/>
</dbReference>
<dbReference type="AlphaFoldDB" id="A0A841AZD1"/>
<evidence type="ECO:0000313" key="5">
    <source>
        <dbReference type="Proteomes" id="UP000580861"/>
    </source>
</evidence>
<evidence type="ECO:0000256" key="2">
    <source>
        <dbReference type="SAM" id="SignalP"/>
    </source>
</evidence>
<dbReference type="PANTHER" id="PTHR30535:SF4">
    <property type="entry name" value="HEMIN-BINDING PERIPLASMIC PROTEIN HMUT"/>
    <property type="match status" value="1"/>
</dbReference>
<sequence>MLSRGLLPTVALLLVIVVSGCSTPPLATTKAAGTGADLQPLSQVEPLAEPKTRTGPGTARLARADITGDEPAVRHLPATITDHQGTPVTVTDTSRILAFDMSGTLAATVFGLGLGGNVVGRDVSTGFPSAEKLPLVTMNGHRLNAEAILALRPTVVITDTTLGPWDVVLQLRASGVPVVVVDAKRSMDNVGDIVRQVAAALGVPESGERLATRLAGEVDAKKAEIAKLAPADPARKLRVVFLYMRGQAGVYHLFGKGSGADSLIGALGAVDVATEAGIEGMRPVNPEALAKAKPDVILMMTKGLESVGGVDGALQVPGVAQTPAGQHRRIVDMADSQILSFGPLTAGVLDALARALYAPGDPG</sequence>